<name>A0AB39ZLJ2_DROSZ</name>
<evidence type="ECO:0000256" key="4">
    <source>
        <dbReference type="ARBA" id="ARBA00023163"/>
    </source>
</evidence>
<dbReference type="GO" id="GO:0005669">
    <property type="term" value="C:transcription factor TFIID complex"/>
    <property type="evidence" value="ECO:0007669"/>
    <property type="project" value="InterPro"/>
</dbReference>
<comment type="subcellular location">
    <subcellularLocation>
        <location evidence="1">Nucleus</location>
    </subcellularLocation>
</comment>
<dbReference type="InterPro" id="IPR009072">
    <property type="entry name" value="Histone-fold"/>
</dbReference>
<evidence type="ECO:0000256" key="2">
    <source>
        <dbReference type="ARBA" id="ARBA00007688"/>
    </source>
</evidence>
<evidence type="ECO:0000256" key="3">
    <source>
        <dbReference type="ARBA" id="ARBA00023015"/>
    </source>
</evidence>
<dbReference type="CDD" id="cd08050">
    <property type="entry name" value="TAF6C"/>
    <property type="match status" value="1"/>
</dbReference>
<dbReference type="InterPro" id="IPR011442">
    <property type="entry name" value="TAF6_C"/>
</dbReference>
<dbReference type="InterPro" id="IPR037796">
    <property type="entry name" value="TAF6"/>
</dbReference>
<gene>
    <name evidence="8" type="primary">mia</name>
</gene>
<dbReference type="GO" id="GO:0016251">
    <property type="term" value="F:RNA polymerase II general transcription initiation factor activity"/>
    <property type="evidence" value="ECO:0007669"/>
    <property type="project" value="InterPro"/>
</dbReference>
<dbReference type="GO" id="GO:0046982">
    <property type="term" value="F:protein heterodimerization activity"/>
    <property type="evidence" value="ECO:0007669"/>
    <property type="project" value="InterPro"/>
</dbReference>
<protein>
    <submittedName>
        <fullName evidence="8">Transcription initiation factor TFIID subunit 6</fullName>
    </submittedName>
</protein>
<dbReference type="GO" id="GO:0051123">
    <property type="term" value="P:RNA polymerase II preinitiation complex assembly"/>
    <property type="evidence" value="ECO:0007669"/>
    <property type="project" value="TreeGrafter"/>
</dbReference>
<dbReference type="Pfam" id="PF07571">
    <property type="entry name" value="TAF6_C"/>
    <property type="match status" value="1"/>
</dbReference>
<dbReference type="GeneID" id="108016254"/>
<sequence>MWQFENKKTTEMKASDKDEGFCKKFLSQRSLAAISMHSTGRQVGDDVSKLLSLSLEEDISNLLGEAGKYMRRIREHRLDLSHIQHAVRMDADLGMDIFFRLVVSGVGPRHLLEENPLVAGGALSTEPGPVPLASGQESEPGIPLDPANSHAGWLKAEQVLLMPSKRYPLTKEQQYFFGLVTEACVGSSESRRQRALQTLSTDPSLEGLLPTLSAFIAEMTISNVAQENIAILFYLMRMVRALLANTRLNLLQYLHLILPAVLTCQLTKLSPDLEKQWALREYCGNIIAHILRHFDASENIILPRVIGVYQRALTKEPLATVFGAVIGLGKLGSHVVRACIVPQLPHLSKRIEPHLSSTATDGISTPSLDRQAAKYIRHRVAKVCPPVLKRIHEAPDLPDQYALTYGFLGPSLCDSVVVSRVTVEALAAAKMEAEKASKMHQRQSAADQHSNSRRAGAVCAVSKAPVIGKQKPRNGVRCSSDVPKSSCHNLLVNGKIVKILPRISRNPIVPNLKQAVLAKPPGYVVAQSDRVPMPQFKNVVVPPVSMSSYLPASKGILLKPNKLCVLQPTNKGNVLTPFNNGRKPVT</sequence>
<dbReference type="PANTHER" id="PTHR10221:SF9">
    <property type="entry name" value="TRANSCRIPTION INITIATION FACTOR TFIID SUBUNIT 6"/>
    <property type="match status" value="1"/>
</dbReference>
<comment type="similarity">
    <text evidence="2">Belongs to the TAF6 family.</text>
</comment>
<feature type="domain" description="TAF6 C-terminal HEAT repeat" evidence="6">
    <location>
        <begin position="167"/>
        <end position="344"/>
    </location>
</feature>
<evidence type="ECO:0000256" key="5">
    <source>
        <dbReference type="ARBA" id="ARBA00023242"/>
    </source>
</evidence>
<dbReference type="GO" id="GO:0046695">
    <property type="term" value="C:SLIK (SAGA-like) complex"/>
    <property type="evidence" value="ECO:0007669"/>
    <property type="project" value="InterPro"/>
</dbReference>
<dbReference type="SUPFAM" id="SSF47113">
    <property type="entry name" value="Histone-fold"/>
    <property type="match status" value="1"/>
</dbReference>
<accession>A0AB39ZLJ2</accession>
<proteinExistence type="inferred from homology"/>
<dbReference type="InterPro" id="IPR046344">
    <property type="entry name" value="TAF6_C_sf"/>
</dbReference>
<evidence type="ECO:0000313" key="7">
    <source>
        <dbReference type="Proteomes" id="UP001652628"/>
    </source>
</evidence>
<keyword evidence="3" id="KW-0805">Transcription regulation</keyword>
<dbReference type="Gene3D" id="1.25.40.770">
    <property type="entry name" value="TAF6, C-terminal HEAT repeat domain"/>
    <property type="match status" value="1"/>
</dbReference>
<dbReference type="GO" id="GO:0003713">
    <property type="term" value="F:transcription coactivator activity"/>
    <property type="evidence" value="ECO:0007669"/>
    <property type="project" value="TreeGrafter"/>
</dbReference>
<dbReference type="GO" id="GO:0000124">
    <property type="term" value="C:SAGA complex"/>
    <property type="evidence" value="ECO:0007669"/>
    <property type="project" value="InterPro"/>
</dbReference>
<organism evidence="7 8">
    <name type="scientific">Drosophila suzukii</name>
    <name type="common">Spotted-wing drosophila fruit fly</name>
    <dbReference type="NCBI Taxonomy" id="28584"/>
    <lineage>
        <taxon>Eukaryota</taxon>
        <taxon>Metazoa</taxon>
        <taxon>Ecdysozoa</taxon>
        <taxon>Arthropoda</taxon>
        <taxon>Hexapoda</taxon>
        <taxon>Insecta</taxon>
        <taxon>Pterygota</taxon>
        <taxon>Neoptera</taxon>
        <taxon>Endopterygota</taxon>
        <taxon>Diptera</taxon>
        <taxon>Brachycera</taxon>
        <taxon>Muscomorpha</taxon>
        <taxon>Ephydroidea</taxon>
        <taxon>Drosophilidae</taxon>
        <taxon>Drosophila</taxon>
        <taxon>Sophophora</taxon>
    </lineage>
</organism>
<dbReference type="InterPro" id="IPR016024">
    <property type="entry name" value="ARM-type_fold"/>
</dbReference>
<keyword evidence="4" id="KW-0804">Transcription</keyword>
<evidence type="ECO:0000256" key="1">
    <source>
        <dbReference type="ARBA" id="ARBA00004123"/>
    </source>
</evidence>
<dbReference type="AlphaFoldDB" id="A0AB39ZLJ2"/>
<evidence type="ECO:0000313" key="8">
    <source>
        <dbReference type="RefSeq" id="XP_016938366.4"/>
    </source>
</evidence>
<reference evidence="8" key="1">
    <citation type="submission" date="2025-08" db="UniProtKB">
        <authorList>
            <consortium name="RefSeq"/>
        </authorList>
    </citation>
    <scope>IDENTIFICATION</scope>
</reference>
<dbReference type="PANTHER" id="PTHR10221">
    <property type="entry name" value="TRANSCRIPTION INITIATION FACTOR TFIID SUBUNIT 6"/>
    <property type="match status" value="1"/>
</dbReference>
<keyword evidence="5" id="KW-0539">Nucleus</keyword>
<dbReference type="RefSeq" id="XP_016938366.4">
    <property type="nucleotide sequence ID" value="XM_017082877.4"/>
</dbReference>
<evidence type="ECO:0000259" key="6">
    <source>
        <dbReference type="Pfam" id="PF07571"/>
    </source>
</evidence>
<dbReference type="Proteomes" id="UP001652628">
    <property type="component" value="Chromosome 3"/>
</dbReference>
<dbReference type="SUPFAM" id="SSF48371">
    <property type="entry name" value="ARM repeat"/>
    <property type="match status" value="1"/>
</dbReference>
<keyword evidence="7" id="KW-1185">Reference proteome</keyword>